<evidence type="ECO:0000313" key="1">
    <source>
        <dbReference type="EMBL" id="EMP08057.1"/>
    </source>
</evidence>
<name>M6ZUV6_LEPIR</name>
<comment type="caution">
    <text evidence="1">The sequence shown here is derived from an EMBL/GenBank/DDBJ whole genome shotgun (WGS) entry which is preliminary data.</text>
</comment>
<reference evidence="1 2" key="1">
    <citation type="submission" date="2013-01" db="EMBL/GenBank/DDBJ databases">
        <authorList>
            <person name="Harkins D.M."/>
            <person name="Durkin A.S."/>
            <person name="Brinkac L.M."/>
            <person name="Haft D.H."/>
            <person name="Selengut J.D."/>
            <person name="Sanka R."/>
            <person name="DePew J."/>
            <person name="Purushe J."/>
            <person name="Picardeau M."/>
            <person name="Werts C."/>
            <person name="Goarant C."/>
            <person name="Vinetz J.M."/>
            <person name="Sutton G.G."/>
            <person name="Nierman W.C."/>
            <person name="Fouts D.E."/>
        </authorList>
    </citation>
    <scope>NUCLEOTIDE SEQUENCE [LARGE SCALE GENOMIC DNA]</scope>
    <source>
        <strain evidence="1 2">200701872</strain>
    </source>
</reference>
<organism evidence="1 2">
    <name type="scientific">Leptospira interrogans serovar Pyrogenes str. 200701872</name>
    <dbReference type="NCBI Taxonomy" id="1193029"/>
    <lineage>
        <taxon>Bacteria</taxon>
        <taxon>Pseudomonadati</taxon>
        <taxon>Spirochaetota</taxon>
        <taxon>Spirochaetia</taxon>
        <taxon>Leptospirales</taxon>
        <taxon>Leptospiraceae</taxon>
        <taxon>Leptospira</taxon>
    </lineage>
</organism>
<evidence type="ECO:0000313" key="2">
    <source>
        <dbReference type="Proteomes" id="UP000012117"/>
    </source>
</evidence>
<dbReference type="AlphaFoldDB" id="M6ZUV6"/>
<dbReference type="Proteomes" id="UP000012117">
    <property type="component" value="Unassembled WGS sequence"/>
</dbReference>
<protein>
    <submittedName>
        <fullName evidence="1">Uncharacterized protein</fullName>
    </submittedName>
</protein>
<proteinExistence type="predicted"/>
<accession>M6ZUV6</accession>
<gene>
    <name evidence="1" type="ORF">LEP1GSC124_1882</name>
</gene>
<dbReference type="EMBL" id="AKWN02000167">
    <property type="protein sequence ID" value="EMP08057.1"/>
    <property type="molecule type" value="Genomic_DNA"/>
</dbReference>
<dbReference type="BioCyc" id="LINT1193029:G11R4-366-MONOMER"/>
<sequence>MNFHFKRIISVPFILNFFQNLKRKNKKTNLVSKTIFYFFKCNFFILDNRKY</sequence>